<evidence type="ECO:0000313" key="2">
    <source>
        <dbReference type="Proteomes" id="UP000016536"/>
    </source>
</evidence>
<keyword evidence="2" id="KW-1185">Reference proteome</keyword>
<dbReference type="EMBL" id="AWSE01000117">
    <property type="protein sequence ID" value="ERH22927.1"/>
    <property type="molecule type" value="Genomic_DNA"/>
</dbReference>
<name>U1RWZ3_9ACTO</name>
<proteinExistence type="predicted"/>
<keyword evidence="1" id="KW-0689">Ribosomal protein</keyword>
<dbReference type="AlphaFoldDB" id="U1RWZ3"/>
<dbReference type="Proteomes" id="UP000016536">
    <property type="component" value="Unassembled WGS sequence"/>
</dbReference>
<dbReference type="HOGENOM" id="CLU_2550721_0_0_11"/>
<gene>
    <name evidence="1" type="ORF">HMPREF1979_02060</name>
</gene>
<protein>
    <submittedName>
        <fullName evidence="1">30S ribosomal protein S18 domain protein</fullName>
    </submittedName>
</protein>
<keyword evidence="1" id="KW-0687">Ribonucleoprotein</keyword>
<sequence length="82" mass="9500">MRFPRTGTFAVEAFETDLDATGQARPDWTDQNPLQRPSHRTVLVRERTCPARTAFSRKRLGADPSRLREKYVLDGKRSPRRT</sequence>
<accession>U1RWZ3</accession>
<evidence type="ECO:0000313" key="1">
    <source>
        <dbReference type="EMBL" id="ERH22927.1"/>
    </source>
</evidence>
<organism evidence="1 2">
    <name type="scientific">Actinomyces johnsonii F0542</name>
    <dbReference type="NCBI Taxonomy" id="1321818"/>
    <lineage>
        <taxon>Bacteria</taxon>
        <taxon>Bacillati</taxon>
        <taxon>Actinomycetota</taxon>
        <taxon>Actinomycetes</taxon>
        <taxon>Actinomycetales</taxon>
        <taxon>Actinomycetaceae</taxon>
        <taxon>Actinomyces</taxon>
    </lineage>
</organism>
<reference evidence="1 2" key="1">
    <citation type="submission" date="2013-08" db="EMBL/GenBank/DDBJ databases">
        <authorList>
            <person name="Weinstock G."/>
            <person name="Sodergren E."/>
            <person name="Wylie T."/>
            <person name="Fulton L."/>
            <person name="Fulton R."/>
            <person name="Fronick C."/>
            <person name="O'Laughlin M."/>
            <person name="Godfrey J."/>
            <person name="Miner T."/>
            <person name="Herter B."/>
            <person name="Appelbaum E."/>
            <person name="Cordes M."/>
            <person name="Lek S."/>
            <person name="Wollam A."/>
            <person name="Pepin K.H."/>
            <person name="Palsikar V.B."/>
            <person name="Mitreva M."/>
            <person name="Wilson R.K."/>
        </authorList>
    </citation>
    <scope>NUCLEOTIDE SEQUENCE [LARGE SCALE GENOMIC DNA]</scope>
    <source>
        <strain evidence="1 2">F0542</strain>
    </source>
</reference>
<comment type="caution">
    <text evidence="1">The sequence shown here is derived from an EMBL/GenBank/DDBJ whole genome shotgun (WGS) entry which is preliminary data.</text>
</comment>
<dbReference type="GO" id="GO:0005840">
    <property type="term" value="C:ribosome"/>
    <property type="evidence" value="ECO:0007669"/>
    <property type="project" value="UniProtKB-KW"/>
</dbReference>